<sequence length="193" mass="22462">MPIEKYKRCLSCGEELKQNKRKTVVHCSRRCKAKTKMVNMFVKEFKSIFKRKYKRYTHCRACGLPLTKVKIGSGYAHCDLECKAETIGIIPWCFCGTCKRPFIPEGRDWTQYCSPRCSAIDNHGKPYRQYSDIELVMMRINDAMSGSMRQALRGNKAGRHWETLIGYTLNKLTIHLERQFRAGMDWGNYGRNG</sequence>
<reference evidence="1" key="1">
    <citation type="journal article" date="2015" name="Nature">
        <title>Complex archaea that bridge the gap between prokaryotes and eukaryotes.</title>
        <authorList>
            <person name="Spang A."/>
            <person name="Saw J.H."/>
            <person name="Jorgensen S.L."/>
            <person name="Zaremba-Niedzwiedzka K."/>
            <person name="Martijn J."/>
            <person name="Lind A.E."/>
            <person name="van Eijk R."/>
            <person name="Schleper C."/>
            <person name="Guy L."/>
            <person name="Ettema T.J."/>
        </authorList>
    </citation>
    <scope>NUCLEOTIDE SEQUENCE</scope>
</reference>
<gene>
    <name evidence="1" type="ORF">LCGC14_1559820</name>
</gene>
<name>A0A0F9J8U3_9ZZZZ</name>
<organism evidence="1">
    <name type="scientific">marine sediment metagenome</name>
    <dbReference type="NCBI Taxonomy" id="412755"/>
    <lineage>
        <taxon>unclassified sequences</taxon>
        <taxon>metagenomes</taxon>
        <taxon>ecological metagenomes</taxon>
    </lineage>
</organism>
<comment type="caution">
    <text evidence="1">The sequence shown here is derived from an EMBL/GenBank/DDBJ whole genome shotgun (WGS) entry which is preliminary data.</text>
</comment>
<proteinExistence type="predicted"/>
<evidence type="ECO:0000313" key="1">
    <source>
        <dbReference type="EMBL" id="KKM46514.1"/>
    </source>
</evidence>
<dbReference type="EMBL" id="LAZR01012036">
    <property type="protein sequence ID" value="KKM46514.1"/>
    <property type="molecule type" value="Genomic_DNA"/>
</dbReference>
<accession>A0A0F9J8U3</accession>
<dbReference type="AlphaFoldDB" id="A0A0F9J8U3"/>
<protein>
    <submittedName>
        <fullName evidence="1">Uncharacterized protein</fullName>
    </submittedName>
</protein>